<accession>A0A286C044</accession>
<gene>
    <name evidence="1" type="ORF">SAMN06273570_4227</name>
</gene>
<dbReference type="AlphaFoldDB" id="A0A286C044"/>
<keyword evidence="2" id="KW-1185">Reference proteome</keyword>
<reference evidence="2" key="1">
    <citation type="submission" date="2017-09" db="EMBL/GenBank/DDBJ databases">
        <authorList>
            <person name="Varghese N."/>
            <person name="Submissions S."/>
        </authorList>
    </citation>
    <scope>NUCLEOTIDE SEQUENCE [LARGE SCALE GENOMIC DNA]</scope>
    <source>
        <strain evidence="2">JKS000234</strain>
    </source>
</reference>
<protein>
    <submittedName>
        <fullName evidence="1">Effector protein</fullName>
    </submittedName>
</protein>
<dbReference type="EMBL" id="OCMY01000001">
    <property type="protein sequence ID" value="SOD39773.1"/>
    <property type="molecule type" value="Genomic_DNA"/>
</dbReference>
<proteinExistence type="predicted"/>
<dbReference type="InterPro" id="IPR028208">
    <property type="entry name" value="Effector_pro_NleD-like"/>
</dbReference>
<evidence type="ECO:0000313" key="1">
    <source>
        <dbReference type="EMBL" id="SOD39773.1"/>
    </source>
</evidence>
<organism evidence="1 2">
    <name type="scientific">Candidatus Pantoea floridensis</name>
    <dbReference type="NCBI Taxonomy" id="1938870"/>
    <lineage>
        <taxon>Bacteria</taxon>
        <taxon>Pseudomonadati</taxon>
        <taxon>Pseudomonadota</taxon>
        <taxon>Gammaproteobacteria</taxon>
        <taxon>Enterobacterales</taxon>
        <taxon>Erwiniaceae</taxon>
        <taxon>Pantoea</taxon>
    </lineage>
</organism>
<dbReference type="RefSeq" id="WP_097097541.1">
    <property type="nucleotide sequence ID" value="NZ_OCMY01000001.1"/>
</dbReference>
<name>A0A286C044_9GAMM</name>
<dbReference type="OrthoDB" id="8821494at2"/>
<sequence length="211" mass="24029">MITQSALFKNFTIEYSEERQFKLAEYALSKIGSKPIGFSMLIEMNNMAKGETKINIFPNKEGGSATGMMLTESQFQKYPNISNLPDVKWKIERAKTIVADKSIGGEGQPTSAFIVWNTKEANYVSDTGKNARVEDEKMSFVTLAHELVHAYWIMKGKTLGIKPDINGVHNMEEWRAIGINNFLNDRFTENNIRREHGLPLRLQYAGENFIR</sequence>
<evidence type="ECO:0000313" key="2">
    <source>
        <dbReference type="Proteomes" id="UP000219271"/>
    </source>
</evidence>
<dbReference type="Proteomes" id="UP000219271">
    <property type="component" value="Unassembled WGS sequence"/>
</dbReference>
<dbReference type="Pfam" id="PF14891">
    <property type="entry name" value="Peptidase_M91"/>
    <property type="match status" value="1"/>
</dbReference>